<protein>
    <submittedName>
        <fullName evidence="2">Uncharacterized protein</fullName>
    </submittedName>
</protein>
<evidence type="ECO:0000313" key="3">
    <source>
        <dbReference type="Proteomes" id="UP000184731"/>
    </source>
</evidence>
<dbReference type="KEGG" id="saqi:AXG55_12720"/>
<feature type="chain" id="PRO_5012114614" evidence="1">
    <location>
        <begin position="21"/>
        <end position="130"/>
    </location>
</feature>
<dbReference type="STRING" id="1915309.AXG55_12720"/>
<keyword evidence="1" id="KW-0732">Signal</keyword>
<dbReference type="PROSITE" id="PS51257">
    <property type="entry name" value="PROKAR_LIPOPROTEIN"/>
    <property type="match status" value="1"/>
</dbReference>
<organism evidence="2 3">
    <name type="scientific">Silvanigrella aquatica</name>
    <dbReference type="NCBI Taxonomy" id="1915309"/>
    <lineage>
        <taxon>Bacteria</taxon>
        <taxon>Pseudomonadati</taxon>
        <taxon>Bdellovibrionota</taxon>
        <taxon>Oligoflexia</taxon>
        <taxon>Silvanigrellales</taxon>
        <taxon>Silvanigrellaceae</taxon>
        <taxon>Silvanigrella</taxon>
    </lineage>
</organism>
<gene>
    <name evidence="2" type="ORF">AXG55_12720</name>
</gene>
<feature type="signal peptide" evidence="1">
    <location>
        <begin position="1"/>
        <end position="20"/>
    </location>
</feature>
<dbReference type="RefSeq" id="WP_148698473.1">
    <property type="nucleotide sequence ID" value="NZ_CP017834.1"/>
</dbReference>
<dbReference type="OrthoDB" id="9894953at2"/>
<evidence type="ECO:0000313" key="2">
    <source>
        <dbReference type="EMBL" id="APJ04717.1"/>
    </source>
</evidence>
<dbReference type="Proteomes" id="UP000184731">
    <property type="component" value="Chromosome"/>
</dbReference>
<evidence type="ECO:0000256" key="1">
    <source>
        <dbReference type="SAM" id="SignalP"/>
    </source>
</evidence>
<proteinExistence type="predicted"/>
<dbReference type="EMBL" id="CP017834">
    <property type="protein sequence ID" value="APJ04717.1"/>
    <property type="molecule type" value="Genomic_DNA"/>
</dbReference>
<accession>A0A1L4D3F3</accession>
<keyword evidence="3" id="KW-1185">Reference proteome</keyword>
<name>A0A1L4D3F3_9BACT</name>
<dbReference type="AlphaFoldDB" id="A0A1L4D3F3"/>
<sequence length="130" mass="14835">MKNKLFILLLSVLICSCETVQDVTNTQSNKQENKKTDFSLTPWVGKPVSDLLKHQKYGIPDSQKTVGEENIVTYRQIFNASGNLIDKNVNVNIFCRRSFVYKKDSIITNVIEEGSCQNTKDYLPLEDTNK</sequence>
<reference evidence="2 3" key="1">
    <citation type="submission" date="2016-10" db="EMBL/GenBank/DDBJ databases">
        <title>Silvanigrella aquatica sp. nov., isolated from a freshwater lake located in the Black Forest, Germany, description of Silvanigrellaceae fam. nov., Silvanigrellales ord. nov., reclassification of the order Bdellovibrionales in the class Oligoflexia, reclassification of the families Bacteriovoracaceae and Halobacteriovoraceae in the new order Bacteriovoracales ord. nov., and reclassification of the family Pseudobacteriovoracaceae in the order Oligoflexiales.</title>
        <authorList>
            <person name="Hahn M.W."/>
            <person name="Schmidt J."/>
            <person name="Koll U."/>
            <person name="Rohde M."/>
            <person name="Verbag S."/>
            <person name="Pitt A."/>
            <person name="Nakai R."/>
            <person name="Naganuma T."/>
            <person name="Lang E."/>
        </authorList>
    </citation>
    <scope>NUCLEOTIDE SEQUENCE [LARGE SCALE GENOMIC DNA]</scope>
    <source>
        <strain evidence="2 3">MWH-Nonnen-W8red</strain>
    </source>
</reference>